<organism evidence="2 3">
    <name type="scientific">Gordonia crocea</name>
    <dbReference type="NCBI Taxonomy" id="589162"/>
    <lineage>
        <taxon>Bacteria</taxon>
        <taxon>Bacillati</taxon>
        <taxon>Actinomycetota</taxon>
        <taxon>Actinomycetes</taxon>
        <taxon>Mycobacteriales</taxon>
        <taxon>Gordoniaceae</taxon>
        <taxon>Gordonia</taxon>
    </lineage>
</organism>
<evidence type="ECO:0000256" key="1">
    <source>
        <dbReference type="SAM" id="Phobius"/>
    </source>
</evidence>
<feature type="transmembrane region" description="Helical" evidence="1">
    <location>
        <begin position="192"/>
        <end position="215"/>
    </location>
</feature>
<reference evidence="3" key="1">
    <citation type="submission" date="2019-06" db="EMBL/GenBank/DDBJ databases">
        <title>Gordonia isolated from sludge of a wastewater treatment plant.</title>
        <authorList>
            <person name="Tamura T."/>
            <person name="Aoyama K."/>
            <person name="Kang Y."/>
            <person name="Saito S."/>
            <person name="Akiyama N."/>
            <person name="Yazawa K."/>
            <person name="Gonoi T."/>
            <person name="Mikami Y."/>
        </authorList>
    </citation>
    <scope>NUCLEOTIDE SEQUENCE [LARGE SCALE GENOMIC DNA]</scope>
    <source>
        <strain evidence="3">NBRC 107697</strain>
    </source>
</reference>
<comment type="caution">
    <text evidence="2">The sequence shown here is derived from an EMBL/GenBank/DDBJ whole genome shotgun (WGS) entry which is preliminary data.</text>
</comment>
<feature type="transmembrane region" description="Helical" evidence="1">
    <location>
        <begin position="244"/>
        <end position="265"/>
    </location>
</feature>
<keyword evidence="1" id="KW-0472">Membrane</keyword>
<dbReference type="AlphaFoldDB" id="A0A7M3SVL5"/>
<sequence length="271" mass="28566">MRSLLAFLAGVIAIGAIVVALPSLWLTERVVEPSGFRATAVKMGENSDVRDFMADTITTQIANRAGSAAGTLARPIAVRYTHSAAFTEDFVDVATQQHRWLFEPPPAGVDPEVMQLDLTGMVRRVASQANPAFAGLIPGPVLVPVSHRDRALEAGRYREPGRQVKVLAYGSIAVALLAGLLALLISGNRAAMLSWLGFGGVLSAVVSWAGGYYFAARAKDEVSGTEAGVRHVAEVTIDGLVDNLHQWALVVGGVGAVVLVVGLAIRSFDRG</sequence>
<accession>A0A7M3SVL5</accession>
<keyword evidence="1" id="KW-1133">Transmembrane helix</keyword>
<protein>
    <submittedName>
        <fullName evidence="2">Uncharacterized protein</fullName>
    </submittedName>
</protein>
<keyword evidence="3" id="KW-1185">Reference proteome</keyword>
<proteinExistence type="predicted"/>
<dbReference type="EMBL" id="BJOU01000001">
    <property type="protein sequence ID" value="GED96689.1"/>
    <property type="molecule type" value="Genomic_DNA"/>
</dbReference>
<dbReference type="OrthoDB" id="4381302at2"/>
<dbReference type="RefSeq" id="WP_161926123.1">
    <property type="nucleotide sequence ID" value="NZ_BJOU01000001.1"/>
</dbReference>
<evidence type="ECO:0000313" key="3">
    <source>
        <dbReference type="Proteomes" id="UP000444980"/>
    </source>
</evidence>
<feature type="transmembrane region" description="Helical" evidence="1">
    <location>
        <begin position="166"/>
        <end position="185"/>
    </location>
</feature>
<keyword evidence="1" id="KW-0812">Transmembrane</keyword>
<gene>
    <name evidence="2" type="ORF">nbrc107697_07280</name>
</gene>
<evidence type="ECO:0000313" key="2">
    <source>
        <dbReference type="EMBL" id="GED96689.1"/>
    </source>
</evidence>
<dbReference type="Proteomes" id="UP000444980">
    <property type="component" value="Unassembled WGS sequence"/>
</dbReference>
<name>A0A7M3SVL5_9ACTN</name>